<dbReference type="Pfam" id="PF00881">
    <property type="entry name" value="Nitroreductase"/>
    <property type="match status" value="2"/>
</dbReference>
<evidence type="ECO:0000313" key="7">
    <source>
        <dbReference type="Proteomes" id="UP000033072"/>
    </source>
</evidence>
<evidence type="ECO:0000256" key="4">
    <source>
        <dbReference type="SAM" id="MobiDB-lite"/>
    </source>
</evidence>
<keyword evidence="1" id="KW-0285">Flavoprotein</keyword>
<gene>
    <name evidence="6" type="ORF">MSLAZ_1862</name>
</gene>
<dbReference type="AlphaFoldDB" id="A0A0E3S7U4"/>
<keyword evidence="3" id="KW-0560">Oxidoreductase</keyword>
<feature type="region of interest" description="Disordered" evidence="4">
    <location>
        <begin position="148"/>
        <end position="169"/>
    </location>
</feature>
<evidence type="ECO:0000256" key="3">
    <source>
        <dbReference type="ARBA" id="ARBA00023002"/>
    </source>
</evidence>
<dbReference type="OrthoDB" id="105365at2157"/>
<sequence>METMDAIFTRRSIRKYLPDPVSRDMIENILKAGMSAPSAGNEQPWHFIIIDRRDLLEKISEMHPYAKMLKGAPAALMICADQNVPKFKDFWVQDCSAASENMLLAAHDLGLGAVWIGVYPAEKLVTGIRELLKIPEHVTPFSAIAIGHPAEEKPGQPRYEASRIHDNSW</sequence>
<dbReference type="STRING" id="1434111.MSLAZ_1862"/>
<dbReference type="PATRIC" id="fig|1434111.4.peg.2439"/>
<dbReference type="HOGENOM" id="CLU_070764_7_3_2"/>
<feature type="domain" description="Nitroreductase" evidence="5">
    <location>
        <begin position="8"/>
        <end position="61"/>
    </location>
</feature>
<reference evidence="6 7" key="1">
    <citation type="submission" date="2014-07" db="EMBL/GenBank/DDBJ databases">
        <title>Methanogenic archaea and the global carbon cycle.</title>
        <authorList>
            <person name="Henriksen J.R."/>
            <person name="Luke J."/>
            <person name="Reinhart S."/>
            <person name="Benedict M.N."/>
            <person name="Youngblut N.D."/>
            <person name="Metcalf M.E."/>
            <person name="Whitaker R.J."/>
            <person name="Metcalf W.W."/>
        </authorList>
    </citation>
    <scope>NUCLEOTIDE SEQUENCE [LARGE SCALE GENOMIC DNA]</scope>
    <source>
        <strain evidence="6 7">Z-7289</strain>
    </source>
</reference>
<dbReference type="InterPro" id="IPR000415">
    <property type="entry name" value="Nitroreductase-like"/>
</dbReference>
<dbReference type="SUPFAM" id="SSF55469">
    <property type="entry name" value="FMN-dependent nitroreductase-like"/>
    <property type="match status" value="1"/>
</dbReference>
<dbReference type="PANTHER" id="PTHR23026:SF90">
    <property type="entry name" value="IODOTYROSINE DEIODINASE 1"/>
    <property type="match status" value="1"/>
</dbReference>
<dbReference type="InterPro" id="IPR050627">
    <property type="entry name" value="Nitroreductase/BluB"/>
</dbReference>
<proteinExistence type="predicted"/>
<dbReference type="InterPro" id="IPR029479">
    <property type="entry name" value="Nitroreductase"/>
</dbReference>
<protein>
    <submittedName>
        <fullName evidence="6">Nitroreductase</fullName>
    </submittedName>
</protein>
<dbReference type="FunFam" id="3.40.109.10:FF:000012">
    <property type="entry name" value="Nitroreductase family protein"/>
    <property type="match status" value="1"/>
</dbReference>
<dbReference type="GO" id="GO:0016491">
    <property type="term" value="F:oxidoreductase activity"/>
    <property type="evidence" value="ECO:0007669"/>
    <property type="project" value="UniProtKB-KW"/>
</dbReference>
<feature type="compositionally biased region" description="Basic and acidic residues" evidence="4">
    <location>
        <begin position="149"/>
        <end position="169"/>
    </location>
</feature>
<evidence type="ECO:0000313" key="6">
    <source>
        <dbReference type="EMBL" id="AKB75123.1"/>
    </source>
</evidence>
<dbReference type="CDD" id="cd02150">
    <property type="entry name" value="nitroreductase"/>
    <property type="match status" value="1"/>
</dbReference>
<organism evidence="6 7">
    <name type="scientific">Methanosarcina lacustris Z-7289</name>
    <dbReference type="NCBI Taxonomy" id="1434111"/>
    <lineage>
        <taxon>Archaea</taxon>
        <taxon>Methanobacteriati</taxon>
        <taxon>Methanobacteriota</taxon>
        <taxon>Stenosarchaea group</taxon>
        <taxon>Methanomicrobia</taxon>
        <taxon>Methanosarcinales</taxon>
        <taxon>Methanosarcinaceae</taxon>
        <taxon>Methanosarcina</taxon>
    </lineage>
</organism>
<feature type="domain" description="Nitroreductase" evidence="5">
    <location>
        <begin position="64"/>
        <end position="148"/>
    </location>
</feature>
<keyword evidence="7" id="KW-1185">Reference proteome</keyword>
<dbReference type="Gene3D" id="3.40.109.10">
    <property type="entry name" value="NADH Oxidase"/>
    <property type="match status" value="1"/>
</dbReference>
<dbReference type="GeneID" id="24806641"/>
<evidence type="ECO:0000259" key="5">
    <source>
        <dbReference type="Pfam" id="PF00881"/>
    </source>
</evidence>
<dbReference type="Proteomes" id="UP000033072">
    <property type="component" value="Chromosome"/>
</dbReference>
<dbReference type="PANTHER" id="PTHR23026">
    <property type="entry name" value="NADPH NITROREDUCTASE"/>
    <property type="match status" value="1"/>
</dbReference>
<name>A0A0E3S7U4_9EURY</name>
<dbReference type="KEGG" id="mls:MSLAZ_1862"/>
<evidence type="ECO:0000256" key="2">
    <source>
        <dbReference type="ARBA" id="ARBA00022643"/>
    </source>
</evidence>
<keyword evidence="2" id="KW-0288">FMN</keyword>
<dbReference type="RefSeq" id="WP_048126433.1">
    <property type="nucleotide sequence ID" value="NZ_CP009515.1"/>
</dbReference>
<dbReference type="EMBL" id="CP009515">
    <property type="protein sequence ID" value="AKB75123.1"/>
    <property type="molecule type" value="Genomic_DNA"/>
</dbReference>
<accession>A0A0E3S7U4</accession>
<evidence type="ECO:0000256" key="1">
    <source>
        <dbReference type="ARBA" id="ARBA00022630"/>
    </source>
</evidence>